<evidence type="ECO:0000313" key="3">
    <source>
        <dbReference type="EMBL" id="PTM60532.1"/>
    </source>
</evidence>
<evidence type="ECO:0000313" key="4">
    <source>
        <dbReference type="Proteomes" id="UP000241808"/>
    </source>
</evidence>
<evidence type="ECO:0000256" key="1">
    <source>
        <dbReference type="SAM" id="MobiDB-lite"/>
    </source>
</evidence>
<accession>A0A2T4ZF68</accession>
<gene>
    <name evidence="3" type="ORF">C8P69_103466</name>
</gene>
<reference evidence="3 4" key="1">
    <citation type="submission" date="2018-04" db="EMBL/GenBank/DDBJ databases">
        <title>Genomic Encyclopedia of Archaeal and Bacterial Type Strains, Phase II (KMG-II): from individual species to whole genera.</title>
        <authorList>
            <person name="Goeker M."/>
        </authorList>
    </citation>
    <scope>NUCLEOTIDE SEQUENCE [LARGE SCALE GENOMIC DNA]</scope>
    <source>
        <strain evidence="3 4">DSM 25521</strain>
    </source>
</reference>
<comment type="caution">
    <text evidence="3">The sequence shown here is derived from an EMBL/GenBank/DDBJ whole genome shotgun (WGS) entry which is preliminary data.</text>
</comment>
<keyword evidence="2" id="KW-0472">Membrane</keyword>
<keyword evidence="4" id="KW-1185">Reference proteome</keyword>
<feature type="region of interest" description="Disordered" evidence="1">
    <location>
        <begin position="1"/>
        <end position="20"/>
    </location>
</feature>
<dbReference type="Gene3D" id="2.60.450.10">
    <property type="entry name" value="Lipopolysaccharide (LPS) transport protein A like domain"/>
    <property type="match status" value="1"/>
</dbReference>
<dbReference type="EMBL" id="PZZL01000003">
    <property type="protein sequence ID" value="PTM60532.1"/>
    <property type="molecule type" value="Genomic_DNA"/>
</dbReference>
<name>A0A2T4ZF68_9HYPH</name>
<dbReference type="GO" id="GO:0015221">
    <property type="term" value="F:lipopolysaccharide transmembrane transporter activity"/>
    <property type="evidence" value="ECO:0007669"/>
    <property type="project" value="InterPro"/>
</dbReference>
<feature type="region of interest" description="Disordered" evidence="1">
    <location>
        <begin position="221"/>
        <end position="249"/>
    </location>
</feature>
<dbReference type="AlphaFoldDB" id="A0A2T4ZF68"/>
<keyword evidence="2" id="KW-1133">Transmembrane helix</keyword>
<dbReference type="InterPro" id="IPR010664">
    <property type="entry name" value="LipoPS_assembly_LptC-rel"/>
</dbReference>
<feature type="transmembrane region" description="Helical" evidence="2">
    <location>
        <begin position="46"/>
        <end position="65"/>
    </location>
</feature>
<dbReference type="InterPro" id="IPR026265">
    <property type="entry name" value="LptC"/>
</dbReference>
<dbReference type="GO" id="GO:0005886">
    <property type="term" value="C:plasma membrane"/>
    <property type="evidence" value="ECO:0007669"/>
    <property type="project" value="InterPro"/>
</dbReference>
<dbReference type="Proteomes" id="UP000241808">
    <property type="component" value="Unassembled WGS sequence"/>
</dbReference>
<protein>
    <submittedName>
        <fullName evidence="3">Lipopolysaccharide export system protein LptC</fullName>
    </submittedName>
</protein>
<organism evidence="3 4">
    <name type="scientific">Phreatobacter oligotrophus</name>
    <dbReference type="NCBI Taxonomy" id="1122261"/>
    <lineage>
        <taxon>Bacteria</taxon>
        <taxon>Pseudomonadati</taxon>
        <taxon>Pseudomonadota</taxon>
        <taxon>Alphaproteobacteria</taxon>
        <taxon>Hyphomicrobiales</taxon>
        <taxon>Phreatobacteraceae</taxon>
        <taxon>Phreatobacter</taxon>
    </lineage>
</organism>
<keyword evidence="2" id="KW-0812">Transmembrane</keyword>
<feature type="compositionally biased region" description="Pro residues" evidence="1">
    <location>
        <begin position="238"/>
        <end position="249"/>
    </location>
</feature>
<sequence length="249" mass="26529">MAAKRIEDFGGTAGGSDRSGFSDRVDREAAFRAAYRHSKRVRRLRVLVPGLAVLIFSGVVFVSWWDPLKALNLPISIGAISLSGSKVTMEAPRLTGYTDDNRFYRVAATKAEHDVTQANLVALSAIDAEMQLEGGGTARVVSSAGLLDTKTGKVELNDNVTVTTTDGQRGTLGHALVDTRAGTIMSNGPVQLASPRGELFSDRMQVSDNGKVIVLEGRVRGNFMPEPPDPTITDLSQPSPPRGRPGASP</sequence>
<dbReference type="NCBIfam" id="TIGR04409">
    <property type="entry name" value="LptC_YrbK"/>
    <property type="match status" value="1"/>
</dbReference>
<proteinExistence type="predicted"/>
<evidence type="ECO:0000256" key="2">
    <source>
        <dbReference type="SAM" id="Phobius"/>
    </source>
</evidence>
<dbReference type="RefSeq" id="WP_108176394.1">
    <property type="nucleotide sequence ID" value="NZ_JAIESU010000011.1"/>
</dbReference>
<dbReference type="OrthoDB" id="7873824at2"/>
<dbReference type="Pfam" id="PF06835">
    <property type="entry name" value="LptC"/>
    <property type="match status" value="1"/>
</dbReference>